<name>A0A6J5NY71_9CAUD</name>
<proteinExistence type="predicted"/>
<dbReference type="Gene3D" id="3.40.50.300">
    <property type="entry name" value="P-loop containing nucleotide triphosphate hydrolases"/>
    <property type="match status" value="1"/>
</dbReference>
<dbReference type="InterPro" id="IPR005021">
    <property type="entry name" value="Terminase_largesu-like"/>
</dbReference>
<reference evidence="1" key="1">
    <citation type="submission" date="2020-04" db="EMBL/GenBank/DDBJ databases">
        <authorList>
            <person name="Chiriac C."/>
            <person name="Salcher M."/>
            <person name="Ghai R."/>
            <person name="Kavagutti S V."/>
        </authorList>
    </citation>
    <scope>NUCLEOTIDE SEQUENCE</scope>
</reference>
<dbReference type="Pfam" id="PF03237">
    <property type="entry name" value="Terminase_6N"/>
    <property type="match status" value="1"/>
</dbReference>
<gene>
    <name evidence="1" type="ORF">UFOVP791_27</name>
</gene>
<dbReference type="InterPro" id="IPR027417">
    <property type="entry name" value="P-loop_NTPase"/>
</dbReference>
<protein>
    <submittedName>
        <fullName evidence="1">Terminase large subunit, Lambdalikevirus-type</fullName>
    </submittedName>
</protein>
<dbReference type="EMBL" id="LR796728">
    <property type="protein sequence ID" value="CAB4162171.1"/>
    <property type="molecule type" value="Genomic_DNA"/>
</dbReference>
<dbReference type="PANTHER" id="PTHR41287">
    <property type="match status" value="1"/>
</dbReference>
<sequence>MTNKPKKSKKLLGATKPRLYTPFLTGKNKLQDVKDLCTIVGIDLLPWQEYVLKDMLTVDKAGLWVRKTNLILVARQNGKTHLARMLILAHLIKWETNVLIMSSNRSMALDTFRQVTHLIETNDHLKGFVKQIRYANGTESIEMLSGARLDVVASTRDGSRGRTVNGLLFIDELREIDEEGYRAAMPTTRAHAGSHILLTSNAGDAFSKVLNDLRERALDHPPKSFGFYEYSAPQYCKINDRVAWAQANPALGYTITEEAIEEAISTSPIENTRTETLCQWIDSLSSPWPHGVLEETSNSELTITPGALTMFGFDVSPSRRNASLVAGQMMPDGKIAIGILETFESQVAVDDLRIAASIKGWADIYRPRMVLFDKYTTATIAERLANAGVVTQDCSGQQFYQACGDLLTGLVNHTVVHNGQDELIQQFNNCAAKVNDSAWRIVKRKSAGDVSAPISIAMVVSQLMKPQSIPAIYG</sequence>
<evidence type="ECO:0000313" key="1">
    <source>
        <dbReference type="EMBL" id="CAB4162171.1"/>
    </source>
</evidence>
<accession>A0A6J5NY71</accession>
<organism evidence="1">
    <name type="scientific">uncultured Caudovirales phage</name>
    <dbReference type="NCBI Taxonomy" id="2100421"/>
    <lineage>
        <taxon>Viruses</taxon>
        <taxon>Duplodnaviria</taxon>
        <taxon>Heunggongvirae</taxon>
        <taxon>Uroviricota</taxon>
        <taxon>Caudoviricetes</taxon>
        <taxon>Peduoviridae</taxon>
        <taxon>Maltschvirus</taxon>
        <taxon>Maltschvirus maltsch</taxon>
    </lineage>
</organism>
<dbReference type="PANTHER" id="PTHR41287:SF1">
    <property type="entry name" value="PROTEIN YMFN"/>
    <property type="match status" value="1"/>
</dbReference>